<keyword evidence="2" id="KW-1185">Reference proteome</keyword>
<dbReference type="EMBL" id="AXCN02001828">
    <property type="status" value="NOT_ANNOTATED_CDS"/>
    <property type="molecule type" value="Genomic_DNA"/>
</dbReference>
<protein>
    <submittedName>
        <fullName evidence="1">Uncharacterized protein</fullName>
    </submittedName>
</protein>
<dbReference type="EnsemblMetazoa" id="AFAF001588-RA">
    <property type="protein sequence ID" value="AFAF001588-PA"/>
    <property type="gene ID" value="AFAF001588"/>
</dbReference>
<dbReference type="AlphaFoldDB" id="A0A182Q250"/>
<dbReference type="VEuPathDB" id="VectorBase:AFAF001588"/>
<evidence type="ECO:0000313" key="1">
    <source>
        <dbReference type="EnsemblMetazoa" id="AFAF001588-PA"/>
    </source>
</evidence>
<accession>A0A182Q250</accession>
<dbReference type="Proteomes" id="UP000075886">
    <property type="component" value="Unassembled WGS sequence"/>
</dbReference>
<reference evidence="2" key="1">
    <citation type="submission" date="2014-01" db="EMBL/GenBank/DDBJ databases">
        <title>The Genome Sequence of Anopheles farauti FAR1 (V2).</title>
        <authorList>
            <consortium name="The Broad Institute Genomics Platform"/>
            <person name="Neafsey D.E."/>
            <person name="Besansky N."/>
            <person name="Howell P."/>
            <person name="Walton C."/>
            <person name="Young S.K."/>
            <person name="Zeng Q."/>
            <person name="Gargeya S."/>
            <person name="Fitzgerald M."/>
            <person name="Haas B."/>
            <person name="Abouelleil A."/>
            <person name="Allen A.W."/>
            <person name="Alvarado L."/>
            <person name="Arachchi H.M."/>
            <person name="Berlin A.M."/>
            <person name="Chapman S.B."/>
            <person name="Gainer-Dewar J."/>
            <person name="Goldberg J."/>
            <person name="Griggs A."/>
            <person name="Gujja S."/>
            <person name="Hansen M."/>
            <person name="Howarth C."/>
            <person name="Imamovic A."/>
            <person name="Ireland A."/>
            <person name="Larimer J."/>
            <person name="McCowan C."/>
            <person name="Murphy C."/>
            <person name="Pearson M."/>
            <person name="Poon T.W."/>
            <person name="Priest M."/>
            <person name="Roberts A."/>
            <person name="Saif S."/>
            <person name="Shea T."/>
            <person name="Sisk P."/>
            <person name="Sykes S."/>
            <person name="Wortman J."/>
            <person name="Nusbaum C."/>
            <person name="Birren B."/>
        </authorList>
    </citation>
    <scope>NUCLEOTIDE SEQUENCE [LARGE SCALE GENOMIC DNA]</scope>
    <source>
        <strain evidence="2">FAR1</strain>
    </source>
</reference>
<name>A0A182Q250_9DIPT</name>
<organism evidence="1 2">
    <name type="scientific">Anopheles farauti</name>
    <dbReference type="NCBI Taxonomy" id="69004"/>
    <lineage>
        <taxon>Eukaryota</taxon>
        <taxon>Metazoa</taxon>
        <taxon>Ecdysozoa</taxon>
        <taxon>Arthropoda</taxon>
        <taxon>Hexapoda</taxon>
        <taxon>Insecta</taxon>
        <taxon>Pterygota</taxon>
        <taxon>Neoptera</taxon>
        <taxon>Endopterygota</taxon>
        <taxon>Diptera</taxon>
        <taxon>Nematocera</taxon>
        <taxon>Culicoidea</taxon>
        <taxon>Culicidae</taxon>
        <taxon>Anophelinae</taxon>
        <taxon>Anopheles</taxon>
    </lineage>
</organism>
<evidence type="ECO:0000313" key="2">
    <source>
        <dbReference type="Proteomes" id="UP000075886"/>
    </source>
</evidence>
<proteinExistence type="predicted"/>
<reference evidence="1" key="2">
    <citation type="submission" date="2020-05" db="UniProtKB">
        <authorList>
            <consortium name="EnsemblMetazoa"/>
        </authorList>
    </citation>
    <scope>IDENTIFICATION</scope>
    <source>
        <strain evidence="1">FAR1</strain>
    </source>
</reference>
<sequence>MSLERKQAGKVSARFERFLPGVRAHLLLLESVSENRPTVTAGPELARWCTGDEESMTCDLAAATVDSARIEPFPGWIGNLDDVVARSQHVLLVLDRWTSPFPVEQQKHPSEQIAFSTSVSTADAFGMTCVWTTSIIGSSSSSSPLPPAQLAQVVVVERERTDQQRVKDDPTRPHIRPASIVLFTLEHIITDSLSFSRLMILMATFLPSTQWTPSFTSPVWPLPSVRSSRYGPTYW</sequence>